<comment type="caution">
    <text evidence="2">The sequence shown here is derived from an EMBL/GenBank/DDBJ whole genome shotgun (WGS) entry which is preliminary data.</text>
</comment>
<gene>
    <name evidence="2" type="ORF">E2R57_15745</name>
</gene>
<dbReference type="EMBL" id="SMZQ01000009">
    <property type="protein sequence ID" value="TDL33967.1"/>
    <property type="molecule type" value="Genomic_DNA"/>
</dbReference>
<protein>
    <submittedName>
        <fullName evidence="2">Uncharacterized protein</fullName>
    </submittedName>
</protein>
<dbReference type="OrthoDB" id="7584869at2"/>
<feature type="transmembrane region" description="Helical" evidence="1">
    <location>
        <begin position="76"/>
        <end position="96"/>
    </location>
</feature>
<reference evidence="2 3" key="1">
    <citation type="submission" date="2019-03" db="EMBL/GenBank/DDBJ databases">
        <title>Genome Sequencing and Assembly of Various Microbes Isolated from Partially Reclaimed Soil and Acid Mine Drainage (AMD) Site.</title>
        <authorList>
            <person name="Steinbock B."/>
            <person name="Bechtold R."/>
            <person name="Sevigny J.L."/>
            <person name="Thomas D."/>
            <person name="Cuthill L.R."/>
            <person name="Aveiro Johannsen E.J."/>
            <person name="Thomas K."/>
            <person name="Ghosh A."/>
        </authorList>
    </citation>
    <scope>NUCLEOTIDE SEQUENCE [LARGE SCALE GENOMIC DNA]</scope>
    <source>
        <strain evidence="2 3">S-A1</strain>
    </source>
</reference>
<name>A0A4R5XT45_9MICC</name>
<keyword evidence="1" id="KW-0812">Transmembrane</keyword>
<evidence type="ECO:0000313" key="2">
    <source>
        <dbReference type="EMBL" id="TDL33967.1"/>
    </source>
</evidence>
<dbReference type="RefSeq" id="WP_133350618.1">
    <property type="nucleotide sequence ID" value="NZ_SMZQ01000009.1"/>
</dbReference>
<keyword evidence="1" id="KW-1133">Transmembrane helix</keyword>
<proteinExistence type="predicted"/>
<dbReference type="AlphaFoldDB" id="A0A4R5XT45"/>
<dbReference type="Proteomes" id="UP000294621">
    <property type="component" value="Unassembled WGS sequence"/>
</dbReference>
<organism evidence="2 3">
    <name type="scientific">Arthrobacter nitrophenolicus</name>
    <dbReference type="NCBI Taxonomy" id="683150"/>
    <lineage>
        <taxon>Bacteria</taxon>
        <taxon>Bacillati</taxon>
        <taxon>Actinomycetota</taxon>
        <taxon>Actinomycetes</taxon>
        <taxon>Micrococcales</taxon>
        <taxon>Micrococcaceae</taxon>
        <taxon>Arthrobacter</taxon>
    </lineage>
</organism>
<keyword evidence="1" id="KW-0472">Membrane</keyword>
<evidence type="ECO:0000313" key="3">
    <source>
        <dbReference type="Proteomes" id="UP000294621"/>
    </source>
</evidence>
<accession>A0A4R5XT45</accession>
<evidence type="ECO:0000256" key="1">
    <source>
        <dbReference type="SAM" id="Phobius"/>
    </source>
</evidence>
<sequence length="100" mass="10205">MVVTTASSVEQFIIGDGIAGAVQGGYLGVEYALLSEVLPDSSTEAAKGMGVPQTIAPMMAPILLLVGPAPGSGNYASLYFSAAIFGQADAIAIIFIRKVR</sequence>